<reference evidence="2 3" key="1">
    <citation type="journal article" date="2019" name="Environ. Microbiol.">
        <title>An active ?-lactamase is a part of an orchestrated cell wall stress resistance network of Bacillus subtilis and related rhizosphere species.</title>
        <authorList>
            <person name="Bucher T."/>
            <person name="Keren-Paz A."/>
            <person name="Hausser J."/>
            <person name="Olender T."/>
            <person name="Cytryn E."/>
            <person name="Kolodkin-Gal I."/>
        </authorList>
    </citation>
    <scope>NUCLEOTIDE SEQUENCE [LARGE SCALE GENOMIC DNA]</scope>
    <source>
        <strain evidence="2 3">I32</strain>
    </source>
</reference>
<dbReference type="Proteomes" id="UP000308444">
    <property type="component" value="Unassembled WGS sequence"/>
</dbReference>
<feature type="non-terminal residue" evidence="2">
    <location>
        <position position="129"/>
    </location>
</feature>
<evidence type="ECO:0000259" key="1">
    <source>
        <dbReference type="Pfam" id="PF08279"/>
    </source>
</evidence>
<feature type="domain" description="Helix-turn-helix type 11" evidence="1">
    <location>
        <begin position="19"/>
        <end position="72"/>
    </location>
</feature>
<name>A0A9X9ACC9_BACCE</name>
<dbReference type="Gene3D" id="1.10.10.10">
    <property type="entry name" value="Winged helix-like DNA-binding domain superfamily/Winged helix DNA-binding domain"/>
    <property type="match status" value="1"/>
</dbReference>
<evidence type="ECO:0000313" key="2">
    <source>
        <dbReference type="EMBL" id="TKJ07025.1"/>
    </source>
</evidence>
<evidence type="ECO:0000313" key="3">
    <source>
        <dbReference type="Proteomes" id="UP000308444"/>
    </source>
</evidence>
<dbReference type="Pfam" id="PF08279">
    <property type="entry name" value="HTH_11"/>
    <property type="match status" value="1"/>
</dbReference>
<dbReference type="AlphaFoldDB" id="A0A9X9ACC9"/>
<gene>
    <name evidence="2" type="ORF">FC695_04730</name>
</gene>
<protein>
    <submittedName>
        <fullName evidence="2">Helix-turn-helix domain-containing protein</fullName>
    </submittedName>
</protein>
<dbReference type="InterPro" id="IPR036390">
    <property type="entry name" value="WH_DNA-bd_sf"/>
</dbReference>
<dbReference type="InterPro" id="IPR050661">
    <property type="entry name" value="BglG_antiterminators"/>
</dbReference>
<dbReference type="InterPro" id="IPR013196">
    <property type="entry name" value="HTH_11"/>
</dbReference>
<comment type="caution">
    <text evidence="2">The sequence shown here is derived from an EMBL/GenBank/DDBJ whole genome shotgun (WGS) entry which is preliminary data.</text>
</comment>
<sequence>MLRFNHSLLHDKLVQRMVYILESLDNGQKLVSSKYLAEQLDCSIRTISNDITQLKAILPKNWNICSVKARGYLMIKPTNQSIGSIVNTLMTESIIYKIMLGIFNNKHFTLEKWSQILYCNKLTIKNNLK</sequence>
<dbReference type="InterPro" id="IPR036388">
    <property type="entry name" value="WH-like_DNA-bd_sf"/>
</dbReference>
<dbReference type="EMBL" id="SZOH01000255">
    <property type="protein sequence ID" value="TKJ07025.1"/>
    <property type="molecule type" value="Genomic_DNA"/>
</dbReference>
<dbReference type="PANTHER" id="PTHR30185">
    <property type="entry name" value="CRYPTIC BETA-GLUCOSIDE BGL OPERON ANTITERMINATOR"/>
    <property type="match status" value="1"/>
</dbReference>
<proteinExistence type="predicted"/>
<organism evidence="2 3">
    <name type="scientific">Bacillus cereus</name>
    <dbReference type="NCBI Taxonomy" id="1396"/>
    <lineage>
        <taxon>Bacteria</taxon>
        <taxon>Bacillati</taxon>
        <taxon>Bacillota</taxon>
        <taxon>Bacilli</taxon>
        <taxon>Bacillales</taxon>
        <taxon>Bacillaceae</taxon>
        <taxon>Bacillus</taxon>
        <taxon>Bacillus cereus group</taxon>
    </lineage>
</organism>
<dbReference type="SUPFAM" id="SSF46785">
    <property type="entry name" value="Winged helix' DNA-binding domain"/>
    <property type="match status" value="1"/>
</dbReference>
<dbReference type="PANTHER" id="PTHR30185:SF12">
    <property type="entry name" value="TRANSCRIPTIONAL REGULATOR MANR"/>
    <property type="match status" value="1"/>
</dbReference>
<accession>A0A9X9ACC9</accession>